<sequence>MVAEFQDARSFGGPSLIVVSPGFDGDRRAFFCAQQGGHFHGMAGCLKGITQIYSAAGLSETLSSDEIVLVYFSFGAKSAETPHSLGDDFDPQFEEFGESEDVVPRLFRATYSQETAQFFADVGIDPVLGGSLVLWRQGMAFAKASVKELNESEEMETEVARWLGGKYPSSPGAAKAKPARPASATARGHVAGPTPGASCGAPPVGPPPPANPSVATNVVFGAALSGPPPGPKAPTGTMTVGAALSGPPPGPKAPTGTMTVGAALSGPPPGPKAPTGTMTVGAALSGPPPGPKAPTGPRPTTTVTVGAALSGPPPGPKAPTGPRPTTTVTVGAALSGPPPGPKAPVSAFLLSAQPQREDDDVDAPPPPPPPPPEGGWCDFPPPPPKPQYSANDPVPIESPETPCPIPPPQPTPPATPTSSQPAPTPPTLTSTSMQAAHSEAQPPQINQATQSQSESAPLPPKLQSSEAAPEPRLSNPSLDDGEQIAKLFASHTRQGVVNRDTMKALLQFLLSKQGSRKGLSSAHLDRIVDSFVEESPDSGSINANQFIQWVWSGAKSRK</sequence>
<dbReference type="EMBL" id="CAXAMN010024784">
    <property type="protein sequence ID" value="CAK9089859.1"/>
    <property type="molecule type" value="Genomic_DNA"/>
</dbReference>
<name>A0ABP0QPD5_9DINO</name>
<feature type="compositionally biased region" description="Pro residues" evidence="1">
    <location>
        <begin position="401"/>
        <end position="415"/>
    </location>
</feature>
<dbReference type="Proteomes" id="UP001642484">
    <property type="component" value="Unassembled WGS sequence"/>
</dbReference>
<feature type="compositionally biased region" description="Low complexity" evidence="1">
    <location>
        <begin position="323"/>
        <end position="333"/>
    </location>
</feature>
<feature type="compositionally biased region" description="Low complexity" evidence="1">
    <location>
        <begin position="166"/>
        <end position="186"/>
    </location>
</feature>
<feature type="region of interest" description="Disordered" evidence="1">
    <location>
        <begin position="166"/>
        <end position="212"/>
    </location>
</feature>
<evidence type="ECO:0000256" key="1">
    <source>
        <dbReference type="SAM" id="MobiDB-lite"/>
    </source>
</evidence>
<reference evidence="2 3" key="1">
    <citation type="submission" date="2024-02" db="EMBL/GenBank/DDBJ databases">
        <authorList>
            <person name="Chen Y."/>
            <person name="Shah S."/>
            <person name="Dougan E. K."/>
            <person name="Thang M."/>
            <person name="Chan C."/>
        </authorList>
    </citation>
    <scope>NUCLEOTIDE SEQUENCE [LARGE SCALE GENOMIC DNA]</scope>
</reference>
<feature type="compositionally biased region" description="Low complexity" evidence="1">
    <location>
        <begin position="298"/>
        <end position="310"/>
    </location>
</feature>
<protein>
    <submittedName>
        <fullName evidence="2">Uncharacterized protein</fullName>
    </submittedName>
</protein>
<accession>A0ABP0QPD5</accession>
<feature type="compositionally biased region" description="Pro residues" evidence="1">
    <location>
        <begin position="311"/>
        <end position="322"/>
    </location>
</feature>
<feature type="compositionally biased region" description="Pro residues" evidence="1">
    <location>
        <begin position="363"/>
        <end position="386"/>
    </location>
</feature>
<organism evidence="2 3">
    <name type="scientific">Durusdinium trenchii</name>
    <dbReference type="NCBI Taxonomy" id="1381693"/>
    <lineage>
        <taxon>Eukaryota</taxon>
        <taxon>Sar</taxon>
        <taxon>Alveolata</taxon>
        <taxon>Dinophyceae</taxon>
        <taxon>Suessiales</taxon>
        <taxon>Symbiodiniaceae</taxon>
        <taxon>Durusdinium</taxon>
    </lineage>
</organism>
<keyword evidence="3" id="KW-1185">Reference proteome</keyword>
<evidence type="ECO:0000313" key="3">
    <source>
        <dbReference type="Proteomes" id="UP001642484"/>
    </source>
</evidence>
<feature type="compositionally biased region" description="Low complexity" evidence="1">
    <location>
        <begin position="273"/>
        <end position="285"/>
    </location>
</feature>
<feature type="compositionally biased region" description="Polar residues" evidence="1">
    <location>
        <begin position="441"/>
        <end position="455"/>
    </location>
</feature>
<comment type="caution">
    <text evidence="2">The sequence shown here is derived from an EMBL/GenBank/DDBJ whole genome shotgun (WGS) entry which is preliminary data.</text>
</comment>
<feature type="region of interest" description="Disordered" evidence="1">
    <location>
        <begin position="226"/>
        <end position="486"/>
    </location>
</feature>
<gene>
    <name evidence="2" type="ORF">CCMP2556_LOCUS43220</name>
</gene>
<feature type="compositionally biased region" description="Low complexity" evidence="1">
    <location>
        <begin position="416"/>
        <end position="432"/>
    </location>
</feature>
<proteinExistence type="predicted"/>
<evidence type="ECO:0000313" key="2">
    <source>
        <dbReference type="EMBL" id="CAK9089859.1"/>
    </source>
</evidence>
<feature type="compositionally biased region" description="Pro residues" evidence="1">
    <location>
        <begin position="286"/>
        <end position="297"/>
    </location>
</feature>
<feature type="compositionally biased region" description="Low complexity" evidence="1">
    <location>
        <begin position="233"/>
        <end position="245"/>
    </location>
</feature>
<feature type="compositionally biased region" description="Low complexity" evidence="1">
    <location>
        <begin position="253"/>
        <end position="265"/>
    </location>
</feature>